<dbReference type="Pfam" id="PF00004">
    <property type="entry name" value="AAA"/>
    <property type="match status" value="1"/>
</dbReference>
<keyword evidence="3" id="KW-1185">Reference proteome</keyword>
<accession>A0A9X4MAV3</accession>
<feature type="domain" description="ATPase AAA-type core" evidence="1">
    <location>
        <begin position="40"/>
        <end position="148"/>
    </location>
</feature>
<dbReference type="RefSeq" id="WP_009629423.1">
    <property type="nucleotide sequence ID" value="NZ_VBTY01000300.1"/>
</dbReference>
<comment type="caution">
    <text evidence="2">The sequence shown here is derived from an EMBL/GenBank/DDBJ whole genome shotgun (WGS) entry which is preliminary data.</text>
</comment>
<organism evidence="2 3">
    <name type="scientific">Pseudanabaena catenata USMAC16</name>
    <dbReference type="NCBI Taxonomy" id="1855837"/>
    <lineage>
        <taxon>Bacteria</taxon>
        <taxon>Bacillati</taxon>
        <taxon>Cyanobacteriota</taxon>
        <taxon>Cyanophyceae</taxon>
        <taxon>Pseudanabaenales</taxon>
        <taxon>Pseudanabaenaceae</taxon>
        <taxon>Pseudanabaena</taxon>
    </lineage>
</organism>
<dbReference type="Proteomes" id="UP001152872">
    <property type="component" value="Unassembled WGS sequence"/>
</dbReference>
<evidence type="ECO:0000313" key="3">
    <source>
        <dbReference type="Proteomes" id="UP001152872"/>
    </source>
</evidence>
<reference evidence="2" key="1">
    <citation type="submission" date="2019-05" db="EMBL/GenBank/DDBJ databases">
        <title>Whole genome sequencing of Pseudanabaena catenata USMAC16.</title>
        <authorList>
            <person name="Khan Z."/>
            <person name="Omar W.M."/>
            <person name="Convey P."/>
            <person name="Merican F."/>
            <person name="Najimudin N."/>
        </authorList>
    </citation>
    <scope>NUCLEOTIDE SEQUENCE</scope>
    <source>
        <strain evidence="2">USMAC16</strain>
    </source>
</reference>
<gene>
    <name evidence="2" type="ORF">FEV09_21975</name>
</gene>
<dbReference type="GO" id="GO:0005524">
    <property type="term" value="F:ATP binding"/>
    <property type="evidence" value="ECO:0007669"/>
    <property type="project" value="InterPro"/>
</dbReference>
<evidence type="ECO:0000259" key="1">
    <source>
        <dbReference type="Pfam" id="PF00004"/>
    </source>
</evidence>
<dbReference type="AlphaFoldDB" id="A0A9X4MAV3"/>
<protein>
    <submittedName>
        <fullName evidence="2">AAA family ATPase</fullName>
    </submittedName>
</protein>
<evidence type="ECO:0000313" key="2">
    <source>
        <dbReference type="EMBL" id="MDG3497211.1"/>
    </source>
</evidence>
<dbReference type="SUPFAM" id="SSF52540">
    <property type="entry name" value="P-loop containing nucleoside triphosphate hydrolases"/>
    <property type="match status" value="1"/>
</dbReference>
<dbReference type="GO" id="GO:0016887">
    <property type="term" value="F:ATP hydrolysis activity"/>
    <property type="evidence" value="ECO:0007669"/>
    <property type="project" value="InterPro"/>
</dbReference>
<dbReference type="InterPro" id="IPR003959">
    <property type="entry name" value="ATPase_AAA_core"/>
</dbReference>
<dbReference type="InterPro" id="IPR027417">
    <property type="entry name" value="P-loop_NTPase"/>
</dbReference>
<dbReference type="Gene3D" id="3.40.50.300">
    <property type="entry name" value="P-loop containing nucleotide triphosphate hydrolases"/>
    <property type="match status" value="1"/>
</dbReference>
<dbReference type="EMBL" id="VBTY01000300">
    <property type="protein sequence ID" value="MDG3497211.1"/>
    <property type="molecule type" value="Genomic_DNA"/>
</dbReference>
<proteinExistence type="predicted"/>
<name>A0A9X4MAV3_9CYAN</name>
<sequence>MPKWFNTAGPCKADIHYMLSATERLPEIKQLIAQENYFVIHAPRQVGKTTAMLALAQELTASGQYTAVMLSLEVGAVFSDEPDLAEKAILDEWKDSAQFRLPPELQPPDWTTGEAGRQIGSFLSTWSRKSLRPLVVFLDEIDALSDKTLVSVLRQIRSGFPNRPQGFPQSLALVGMRDVRDYKYASGGSDRLNTSSPFNIKVRSFTLSNFTLEDVRKLYHQHTDATGQIFTPEAVDLAFHLTQGQPWLVNAIAKEIVEYITKDPAIPITPDLVNQAKEILIKRQDTHLDSLAERLREDRVRAIIQPILSGLELGDTTDDDRRYLLDLGLVVRSQEGGLKIANPIYQEVIPRVLSQGVQDSLPMIQPSWLNVDGSLNAEVLLNAFLVFWRQHGEPLFKSANYPEIAPHLVLMAFLHRVVNGAGTLEREYAIGSGRMDICLRYGKVTLGMELKVWADKRPDPLKEGLKQLDKYLSGLSLDTGWLVIFDRRSGLPSLSDRTTTENVISPAGREIIVIWG</sequence>